<keyword evidence="5" id="KW-0378">Hydrolase</keyword>
<dbReference type="EMBL" id="BJTZ01000008">
    <property type="protein sequence ID" value="GEK13621.1"/>
    <property type="molecule type" value="Genomic_DNA"/>
</dbReference>
<dbReference type="AlphaFoldDB" id="A0A510UJQ7"/>
<accession>A0A510UJQ7</accession>
<dbReference type="GO" id="GO:0006508">
    <property type="term" value="P:proteolysis"/>
    <property type="evidence" value="ECO:0007669"/>
    <property type="project" value="UniProtKB-KW"/>
</dbReference>
<dbReference type="Proteomes" id="UP000321787">
    <property type="component" value="Unassembled WGS sequence"/>
</dbReference>
<dbReference type="InterPro" id="IPR007863">
    <property type="entry name" value="Peptidase_M16_C"/>
</dbReference>
<keyword evidence="7" id="KW-0482">Metalloprotease</keyword>
<sequence>MKGYWLAFIACLFISGCATTSVTELKSDPRWVSGQLDNGFRYHIYPDREKEVSIRFIVHAGSFQETQNQKGYAHFVEHMAFNGSEHFSQNDVISLFEDAGLSFGADINAYTSYAETVYKLDLPDNSQLNNALVWMRDIGDGIELSSKEVEKEKEVILGEFRYSRLEDKPISAQFYEHMTAGTVYENSDPIGNKESVLSASSTQLAEFYHQWYQPQLTEIVISGDVTLEDAITLITKHFESWKKGSSAVSTMPLEPLNQNDFIAKVASGEPPSIALVIDRGDFRVNTREQQHQLWLDEIAHSIIQQRLGGVYLDAAMPVQWIYSTDYYVSDQRYFISSVSFPASYRTQSQTLFLDTLASLRDHGVSHGELDNLLQPYHYQLDNLDANLENLTPYDHVENRVNGVVSQQISQSSLDYKASLTSFLAATDLKVVNDHIDELLSSSYQFAIGVDAVESLSQIELSIPELKSVYAKSGSEPLINNVSAAFPVPMTSGMILSETKLFEEVDLTRWTLDNGLNVLYLRKTDAGDDVVFSLASQGGIAALPSELIPAANIAIPAVTRSGLGKFTGSQLDVHLRNEGIELYPFINFTHHGLEGITDKEGLAETFAVITAIMSEIRVDEGQLKAVKQEFEQNRDAYISTSLGQFTKAINRNTYSSTNRHQLLDGEDVNPVTSEQIKRVHQLLFQQNRNYQLVIVADLKPSELKPLLRQYLANIRLGAAEKTNYAVTYKSDSVPSISMAVNTEQSSHYISQFIAVQGLEDHSAKSIFIQDMLQRIVSKRLMHYVREELSLDYAPYALMVNADSEFKPHWVMGAQVDPKNAQLIESAIDKVIKDLLRGVTENEVNAAAKQLVVDLEPLKNNSTQQAWLLNRYTIHNYGVEALFGISETANSVNVEDINRLIKYSFGKNSHQFKYLSTPI</sequence>
<feature type="domain" description="Peptidase M16 N-terminal" evidence="10">
    <location>
        <begin position="49"/>
        <end position="165"/>
    </location>
</feature>
<reference evidence="12 13" key="1">
    <citation type="submission" date="2019-07" db="EMBL/GenBank/DDBJ databases">
        <title>Whole genome shotgun sequence of Aliivibrio fischeri NBRC 101058.</title>
        <authorList>
            <person name="Hosoyama A."/>
            <person name="Uohara A."/>
            <person name="Ohji S."/>
            <person name="Ichikawa N."/>
        </authorList>
    </citation>
    <scope>NUCLEOTIDE SEQUENCE [LARGE SCALE GENOMIC DNA]</scope>
    <source>
        <strain evidence="12 13">NBRC 101058</strain>
    </source>
</reference>
<evidence type="ECO:0000259" key="10">
    <source>
        <dbReference type="Pfam" id="PF00675"/>
    </source>
</evidence>
<feature type="chain" id="PRO_5021754602" evidence="9">
    <location>
        <begin position="21"/>
        <end position="917"/>
    </location>
</feature>
<evidence type="ECO:0000256" key="6">
    <source>
        <dbReference type="ARBA" id="ARBA00022833"/>
    </source>
</evidence>
<dbReference type="Pfam" id="PF05193">
    <property type="entry name" value="Peptidase_M16_C"/>
    <property type="match status" value="2"/>
</dbReference>
<evidence type="ECO:0000256" key="5">
    <source>
        <dbReference type="ARBA" id="ARBA00022801"/>
    </source>
</evidence>
<dbReference type="RefSeq" id="WP_146863644.1">
    <property type="nucleotide sequence ID" value="NZ_BJTZ01000008.1"/>
</dbReference>
<keyword evidence="3 12" id="KW-0645">Protease</keyword>
<dbReference type="InterPro" id="IPR001431">
    <property type="entry name" value="Pept_M16_Zn_BS"/>
</dbReference>
<evidence type="ECO:0000259" key="11">
    <source>
        <dbReference type="Pfam" id="PF05193"/>
    </source>
</evidence>
<comment type="caution">
    <text evidence="12">The sequence shown here is derived from an EMBL/GenBank/DDBJ whole genome shotgun (WGS) entry which is preliminary data.</text>
</comment>
<evidence type="ECO:0000256" key="4">
    <source>
        <dbReference type="ARBA" id="ARBA00022723"/>
    </source>
</evidence>
<evidence type="ECO:0000256" key="7">
    <source>
        <dbReference type="ARBA" id="ARBA00023049"/>
    </source>
</evidence>
<keyword evidence="9" id="KW-0732">Signal</keyword>
<evidence type="ECO:0000256" key="9">
    <source>
        <dbReference type="SAM" id="SignalP"/>
    </source>
</evidence>
<dbReference type="PROSITE" id="PS51257">
    <property type="entry name" value="PROKAR_LIPOPROTEIN"/>
    <property type="match status" value="1"/>
</dbReference>
<evidence type="ECO:0000313" key="12">
    <source>
        <dbReference type="EMBL" id="GEK13621.1"/>
    </source>
</evidence>
<dbReference type="PROSITE" id="PS00143">
    <property type="entry name" value="INSULINASE"/>
    <property type="match status" value="1"/>
</dbReference>
<comment type="cofactor">
    <cofactor evidence="1">
        <name>Zn(2+)</name>
        <dbReference type="ChEBI" id="CHEBI:29105"/>
    </cofactor>
</comment>
<dbReference type="Pfam" id="PF00675">
    <property type="entry name" value="Peptidase_M16"/>
    <property type="match status" value="1"/>
</dbReference>
<feature type="domain" description="Peptidase M16 C-terminal" evidence="11">
    <location>
        <begin position="200"/>
        <end position="372"/>
    </location>
</feature>
<dbReference type="InterPro" id="IPR011249">
    <property type="entry name" value="Metalloenz_LuxS/M16"/>
</dbReference>
<evidence type="ECO:0000256" key="8">
    <source>
        <dbReference type="RuleBase" id="RU004447"/>
    </source>
</evidence>
<evidence type="ECO:0000313" key="13">
    <source>
        <dbReference type="Proteomes" id="UP000321787"/>
    </source>
</evidence>
<feature type="signal peptide" evidence="9">
    <location>
        <begin position="1"/>
        <end position="20"/>
    </location>
</feature>
<dbReference type="GO" id="GO:0046872">
    <property type="term" value="F:metal ion binding"/>
    <property type="evidence" value="ECO:0007669"/>
    <property type="project" value="UniProtKB-KW"/>
</dbReference>
<dbReference type="SUPFAM" id="SSF63411">
    <property type="entry name" value="LuxS/MPP-like metallohydrolase"/>
    <property type="match status" value="3"/>
</dbReference>
<organism evidence="12 13">
    <name type="scientific">Aliivibrio fischeri</name>
    <name type="common">Vibrio fischeri</name>
    <dbReference type="NCBI Taxonomy" id="668"/>
    <lineage>
        <taxon>Bacteria</taxon>
        <taxon>Pseudomonadati</taxon>
        <taxon>Pseudomonadota</taxon>
        <taxon>Gammaproteobacteria</taxon>
        <taxon>Vibrionales</taxon>
        <taxon>Vibrionaceae</taxon>
        <taxon>Aliivibrio</taxon>
    </lineage>
</organism>
<proteinExistence type="inferred from homology"/>
<dbReference type="GO" id="GO:0004222">
    <property type="term" value="F:metalloendopeptidase activity"/>
    <property type="evidence" value="ECO:0007669"/>
    <property type="project" value="InterPro"/>
</dbReference>
<name>A0A510UJQ7_ALIFS</name>
<evidence type="ECO:0000256" key="3">
    <source>
        <dbReference type="ARBA" id="ARBA00022670"/>
    </source>
</evidence>
<dbReference type="InterPro" id="IPR011765">
    <property type="entry name" value="Pept_M16_N"/>
</dbReference>
<keyword evidence="4" id="KW-0479">Metal-binding</keyword>
<dbReference type="PANTHER" id="PTHR43690:SF17">
    <property type="entry name" value="PROTEIN YHJJ"/>
    <property type="match status" value="1"/>
</dbReference>
<dbReference type="Gene3D" id="3.30.830.10">
    <property type="entry name" value="Metalloenzyme, LuxS/M16 peptidase-like"/>
    <property type="match status" value="4"/>
</dbReference>
<protein>
    <submittedName>
        <fullName evidence="12">Zinc protease</fullName>
    </submittedName>
</protein>
<dbReference type="InterPro" id="IPR050626">
    <property type="entry name" value="Peptidase_M16"/>
</dbReference>
<gene>
    <name evidence="12" type="primary">pqqL</name>
    <name evidence="12" type="ORF">AFI02nite_16570</name>
</gene>
<keyword evidence="6" id="KW-0862">Zinc</keyword>
<feature type="domain" description="Peptidase M16 C-terminal" evidence="11">
    <location>
        <begin position="670"/>
        <end position="849"/>
    </location>
</feature>
<evidence type="ECO:0000256" key="1">
    <source>
        <dbReference type="ARBA" id="ARBA00001947"/>
    </source>
</evidence>
<dbReference type="PANTHER" id="PTHR43690">
    <property type="entry name" value="NARDILYSIN"/>
    <property type="match status" value="1"/>
</dbReference>
<evidence type="ECO:0000256" key="2">
    <source>
        <dbReference type="ARBA" id="ARBA00007261"/>
    </source>
</evidence>
<comment type="similarity">
    <text evidence="2 8">Belongs to the peptidase M16 family.</text>
</comment>